<dbReference type="OrthoDB" id="9940019at2"/>
<reference evidence="1 2" key="1">
    <citation type="journal article" date="2015" name="Stand. Genomic Sci.">
        <title>Genomic Encyclopedia of Bacterial and Archaeal Type Strains, Phase III: the genomes of soil and plant-associated and newly described type strains.</title>
        <authorList>
            <person name="Whitman W.B."/>
            <person name="Woyke T."/>
            <person name="Klenk H.P."/>
            <person name="Zhou Y."/>
            <person name="Lilburn T.G."/>
            <person name="Beck B.J."/>
            <person name="De Vos P."/>
            <person name="Vandamme P."/>
            <person name="Eisen J.A."/>
            <person name="Garrity G."/>
            <person name="Hugenholtz P."/>
            <person name="Kyrpides N.C."/>
        </authorList>
    </citation>
    <scope>NUCLEOTIDE SEQUENCE [LARGE SCALE GENOMIC DNA]</scope>
    <source>
        <strain evidence="1 2">CGMCC 1.5364</strain>
    </source>
</reference>
<proteinExistence type="predicted"/>
<dbReference type="Proteomes" id="UP000316225">
    <property type="component" value="Unassembled WGS sequence"/>
</dbReference>
<sequence>MTDELLQWHQTNGASLDWICIGSVSPMMVAYRDNEFRKQSVRETIAPLSDTQAEAIYFAARLIRDGKATAEVALGIVERVFDEA</sequence>
<accession>A0A562NH92</accession>
<dbReference type="EMBL" id="VLKU01000009">
    <property type="protein sequence ID" value="TWI31517.1"/>
    <property type="molecule type" value="Genomic_DNA"/>
</dbReference>
<dbReference type="RefSeq" id="WP_145399058.1">
    <property type="nucleotide sequence ID" value="NZ_VLKU01000009.1"/>
</dbReference>
<name>A0A562NH92_9RHOB</name>
<keyword evidence="2" id="KW-1185">Reference proteome</keyword>
<comment type="caution">
    <text evidence="1">The sequence shown here is derived from an EMBL/GenBank/DDBJ whole genome shotgun (WGS) entry which is preliminary data.</text>
</comment>
<evidence type="ECO:0000313" key="2">
    <source>
        <dbReference type="Proteomes" id="UP000316225"/>
    </source>
</evidence>
<dbReference type="AlphaFoldDB" id="A0A562NH92"/>
<evidence type="ECO:0000313" key="1">
    <source>
        <dbReference type="EMBL" id="TWI31517.1"/>
    </source>
</evidence>
<gene>
    <name evidence="1" type="ORF">IQ24_02969</name>
</gene>
<protein>
    <submittedName>
        <fullName evidence="1">Uncharacterized protein</fullName>
    </submittedName>
</protein>
<organism evidence="1 2">
    <name type="scientific">Paracoccus sulfuroxidans</name>
    <dbReference type="NCBI Taxonomy" id="384678"/>
    <lineage>
        <taxon>Bacteria</taxon>
        <taxon>Pseudomonadati</taxon>
        <taxon>Pseudomonadota</taxon>
        <taxon>Alphaproteobacteria</taxon>
        <taxon>Rhodobacterales</taxon>
        <taxon>Paracoccaceae</taxon>
        <taxon>Paracoccus</taxon>
    </lineage>
</organism>